<dbReference type="Proteomes" id="UP000273001">
    <property type="component" value="Chromosome"/>
</dbReference>
<organism evidence="2 3">
    <name type="scientific">Actinomyces lilanjuaniae</name>
    <dbReference type="NCBI Taxonomy" id="2321394"/>
    <lineage>
        <taxon>Bacteria</taxon>
        <taxon>Bacillati</taxon>
        <taxon>Actinomycetota</taxon>
        <taxon>Actinomycetes</taxon>
        <taxon>Actinomycetales</taxon>
        <taxon>Actinomycetaceae</taxon>
        <taxon>Actinomyces</taxon>
    </lineage>
</organism>
<protein>
    <recommendedName>
        <fullName evidence="4">ESX-1 secretion-associated protein</fullName>
    </recommendedName>
</protein>
<dbReference type="EMBL" id="CP032514">
    <property type="protein sequence ID" value="AYD89155.1"/>
    <property type="molecule type" value="Genomic_DNA"/>
</dbReference>
<proteinExistence type="predicted"/>
<reference evidence="2 3" key="1">
    <citation type="submission" date="2018-09" db="EMBL/GenBank/DDBJ databases">
        <authorList>
            <person name="Li J."/>
        </authorList>
    </citation>
    <scope>NUCLEOTIDE SEQUENCE [LARGE SCALE GENOMIC DNA]</scope>
    <source>
        <strain evidence="2 3">2129</strain>
    </source>
</reference>
<accession>A0ABN5PLF1</accession>
<dbReference type="RefSeq" id="WP_120203538.1">
    <property type="nucleotide sequence ID" value="NZ_CP032514.1"/>
</dbReference>
<evidence type="ECO:0008006" key="4">
    <source>
        <dbReference type="Google" id="ProtNLM"/>
    </source>
</evidence>
<evidence type="ECO:0000256" key="1">
    <source>
        <dbReference type="SAM" id="MobiDB-lite"/>
    </source>
</evidence>
<feature type="compositionally biased region" description="Low complexity" evidence="1">
    <location>
        <begin position="57"/>
        <end position="73"/>
    </location>
</feature>
<keyword evidence="3" id="KW-1185">Reference proteome</keyword>
<gene>
    <name evidence="2" type="ORF">D5R93_02180</name>
</gene>
<sequence>MSDLSLDPDILNSLAARVDMTADDLDSVTFTSPADLGPSTGAVSGALQKLGSRVTSAASSARSTATSMRSAARQFTDTDEAVAQGAHSIEVGGAGRI</sequence>
<evidence type="ECO:0000313" key="2">
    <source>
        <dbReference type="EMBL" id="AYD89155.1"/>
    </source>
</evidence>
<evidence type="ECO:0000313" key="3">
    <source>
        <dbReference type="Proteomes" id="UP000273001"/>
    </source>
</evidence>
<feature type="region of interest" description="Disordered" evidence="1">
    <location>
        <begin position="57"/>
        <end position="97"/>
    </location>
</feature>
<name>A0ABN5PLF1_9ACTO</name>